<feature type="transmembrane region" description="Helical" evidence="1">
    <location>
        <begin position="111"/>
        <end position="130"/>
    </location>
</feature>
<dbReference type="Proteomes" id="UP000608071">
    <property type="component" value="Unassembled WGS sequence"/>
</dbReference>
<feature type="domain" description="VanZ-like" evidence="2">
    <location>
        <begin position="20"/>
        <end position="158"/>
    </location>
</feature>
<comment type="caution">
    <text evidence="3">The sequence shown here is derived from an EMBL/GenBank/DDBJ whole genome shotgun (WGS) entry which is preliminary data.</text>
</comment>
<accession>A0ABR8T4C2</accession>
<keyword evidence="4" id="KW-1185">Reference proteome</keyword>
<dbReference type="InterPro" id="IPR053150">
    <property type="entry name" value="Teicoplanin_resist-assoc"/>
</dbReference>
<reference evidence="3 4" key="1">
    <citation type="submission" date="2020-08" db="EMBL/GenBank/DDBJ databases">
        <title>A Genomic Blueprint of the Chicken Gut Microbiome.</title>
        <authorList>
            <person name="Gilroy R."/>
            <person name="Ravi A."/>
            <person name="Getino M."/>
            <person name="Pursley I."/>
            <person name="Horton D.L."/>
            <person name="Alikhan N.-F."/>
            <person name="Baker D."/>
            <person name="Gharbi K."/>
            <person name="Hall N."/>
            <person name="Watson M."/>
            <person name="Adriaenssens E.M."/>
            <person name="Foster-Nyarko E."/>
            <person name="Jarju S."/>
            <person name="Secka A."/>
            <person name="Antonio M."/>
            <person name="Oren A."/>
            <person name="Chaudhuri R."/>
            <person name="La Ragione R.M."/>
            <person name="Hildebrand F."/>
            <person name="Pallen M.J."/>
        </authorList>
    </citation>
    <scope>NUCLEOTIDE SEQUENCE [LARGE SCALE GENOMIC DNA]</scope>
    <source>
        <strain evidence="3 4">Sa2BVA9</strain>
    </source>
</reference>
<sequence>MQTETTQRKSRTYIVWMLLLLYICFLFKVILFKFGSIEIWPILSKIHQTLVDPGSLVDRLDTANLDLFRTLRRQAAHPNLRNVVNIIGNFVIFIPFGFLISMGIKKASSGIVVLIGSFGMSLCLESLQLILSMGNFDVDDLLLNTLGGVAGYIVYYLCVALKEVFHLTISLSAPAKTERACH</sequence>
<feature type="transmembrane region" description="Helical" evidence="1">
    <location>
        <begin position="142"/>
        <end position="161"/>
    </location>
</feature>
<dbReference type="EMBL" id="JACSQL010000014">
    <property type="protein sequence ID" value="MBD7970629.1"/>
    <property type="molecule type" value="Genomic_DNA"/>
</dbReference>
<feature type="transmembrane region" description="Helical" evidence="1">
    <location>
        <begin position="86"/>
        <end position="104"/>
    </location>
</feature>
<dbReference type="InterPro" id="IPR006976">
    <property type="entry name" value="VanZ-like"/>
</dbReference>
<organism evidence="3 4">
    <name type="scientific">Paenibacillus gallinarum</name>
    <dbReference type="NCBI Taxonomy" id="2762232"/>
    <lineage>
        <taxon>Bacteria</taxon>
        <taxon>Bacillati</taxon>
        <taxon>Bacillota</taxon>
        <taxon>Bacilli</taxon>
        <taxon>Bacillales</taxon>
        <taxon>Paenibacillaceae</taxon>
        <taxon>Paenibacillus</taxon>
    </lineage>
</organism>
<evidence type="ECO:0000313" key="3">
    <source>
        <dbReference type="EMBL" id="MBD7970629.1"/>
    </source>
</evidence>
<evidence type="ECO:0000313" key="4">
    <source>
        <dbReference type="Proteomes" id="UP000608071"/>
    </source>
</evidence>
<keyword evidence="1" id="KW-0472">Membrane</keyword>
<gene>
    <name evidence="3" type="ORF">H9647_21430</name>
</gene>
<dbReference type="Pfam" id="PF04892">
    <property type="entry name" value="VanZ"/>
    <property type="match status" value="1"/>
</dbReference>
<dbReference type="PANTHER" id="PTHR36834">
    <property type="entry name" value="MEMBRANE PROTEIN-RELATED"/>
    <property type="match status" value="1"/>
</dbReference>
<keyword evidence="1" id="KW-1133">Transmembrane helix</keyword>
<name>A0ABR8T4C2_9BACL</name>
<feature type="transmembrane region" description="Helical" evidence="1">
    <location>
        <begin position="12"/>
        <end position="31"/>
    </location>
</feature>
<protein>
    <submittedName>
        <fullName evidence="3">VanZ family protein</fullName>
    </submittedName>
</protein>
<evidence type="ECO:0000259" key="2">
    <source>
        <dbReference type="Pfam" id="PF04892"/>
    </source>
</evidence>
<evidence type="ECO:0000256" key="1">
    <source>
        <dbReference type="SAM" id="Phobius"/>
    </source>
</evidence>
<dbReference type="RefSeq" id="WP_191803908.1">
    <property type="nucleotide sequence ID" value="NZ_JACSQL010000014.1"/>
</dbReference>
<dbReference type="PANTHER" id="PTHR36834:SF1">
    <property type="entry name" value="INTEGRAL MEMBRANE PROTEIN"/>
    <property type="match status" value="1"/>
</dbReference>
<keyword evidence="1" id="KW-0812">Transmembrane</keyword>
<proteinExistence type="predicted"/>